<dbReference type="Proteomes" id="UP001501251">
    <property type="component" value="Unassembled WGS sequence"/>
</dbReference>
<dbReference type="RefSeq" id="WP_344917743.1">
    <property type="nucleotide sequence ID" value="NZ_BAABAQ010000003.1"/>
</dbReference>
<protein>
    <recommendedName>
        <fullName evidence="4">Lipoprotein</fullName>
    </recommendedName>
</protein>
<evidence type="ECO:0000313" key="2">
    <source>
        <dbReference type="EMBL" id="GAA4188102.1"/>
    </source>
</evidence>
<feature type="chain" id="PRO_5046224682" description="Lipoprotein" evidence="1">
    <location>
        <begin position="27"/>
        <end position="138"/>
    </location>
</feature>
<accession>A0ABP8AQV5</accession>
<reference evidence="3" key="1">
    <citation type="journal article" date="2019" name="Int. J. Syst. Evol. Microbiol.">
        <title>The Global Catalogue of Microorganisms (GCM) 10K type strain sequencing project: providing services to taxonomists for standard genome sequencing and annotation.</title>
        <authorList>
            <consortium name="The Broad Institute Genomics Platform"/>
            <consortium name="The Broad Institute Genome Sequencing Center for Infectious Disease"/>
            <person name="Wu L."/>
            <person name="Ma J."/>
        </authorList>
    </citation>
    <scope>NUCLEOTIDE SEQUENCE [LARGE SCALE GENOMIC DNA]</scope>
    <source>
        <strain evidence="3">JCM 17388</strain>
    </source>
</reference>
<proteinExistence type="predicted"/>
<evidence type="ECO:0000313" key="3">
    <source>
        <dbReference type="Proteomes" id="UP001501251"/>
    </source>
</evidence>
<evidence type="ECO:0008006" key="4">
    <source>
        <dbReference type="Google" id="ProtNLM"/>
    </source>
</evidence>
<dbReference type="EMBL" id="BAABAQ010000003">
    <property type="protein sequence ID" value="GAA4188102.1"/>
    <property type="molecule type" value="Genomic_DNA"/>
</dbReference>
<sequence>MKTIRFGTRPKAVAIASAALALTACSAPYWEKIYFTTLSADELTLTAKVIFGKPGKDGTHCERVTRAEVFESSSKVIIKVQVSESACPRPWPWEKVVTNSIGYLYPVQFKLKKPLAGRTVVDGTRNKKIEVERSTDAS</sequence>
<name>A0ABP8AQV5_9ACTN</name>
<keyword evidence="1" id="KW-0732">Signal</keyword>
<feature type="signal peptide" evidence="1">
    <location>
        <begin position="1"/>
        <end position="26"/>
    </location>
</feature>
<keyword evidence="3" id="KW-1185">Reference proteome</keyword>
<comment type="caution">
    <text evidence="2">The sequence shown here is derived from an EMBL/GenBank/DDBJ whole genome shotgun (WGS) entry which is preliminary data.</text>
</comment>
<dbReference type="PROSITE" id="PS51257">
    <property type="entry name" value="PROKAR_LIPOPROTEIN"/>
    <property type="match status" value="1"/>
</dbReference>
<organism evidence="2 3">
    <name type="scientific">Streptosporangium oxazolinicum</name>
    <dbReference type="NCBI Taxonomy" id="909287"/>
    <lineage>
        <taxon>Bacteria</taxon>
        <taxon>Bacillati</taxon>
        <taxon>Actinomycetota</taxon>
        <taxon>Actinomycetes</taxon>
        <taxon>Streptosporangiales</taxon>
        <taxon>Streptosporangiaceae</taxon>
        <taxon>Streptosporangium</taxon>
    </lineage>
</organism>
<evidence type="ECO:0000256" key="1">
    <source>
        <dbReference type="SAM" id="SignalP"/>
    </source>
</evidence>
<gene>
    <name evidence="2" type="ORF">GCM10022252_22810</name>
</gene>